<dbReference type="EMBL" id="JAJNBZ010000006">
    <property type="protein sequence ID" value="MCE5169735.1"/>
    <property type="molecule type" value="Genomic_DNA"/>
</dbReference>
<name>A0ABS8YGQ4_9BACL</name>
<evidence type="ECO:0000313" key="1">
    <source>
        <dbReference type="EMBL" id="MCE5169735.1"/>
    </source>
</evidence>
<sequence length="335" mass="37920">MSWNKLEGIDFKREYRSYIDALHAILTAAGRFAGTKSMLSGMTGMAFKFIIHEYLSESSMTAYGYWGKEHGEAAERLGWANVSPAGYIRHPTFPLAQKQAERSIKLSIDRGLGVVFWLPEFAVIHGYDDEDEVYFYRDGWSQDEQVMLYDNFGVAGNGTPFWFYQLLLDKWDRPEADIYRESLRAAVSEWETPHKTAPDQAFASGRLAYDYLIQALESRRYSASGGTYILKSYAGIKRDIVAYLEAIQAELGLTEAVLQAYREVDAVYRHICRFIRADEGTAALDQASFPALLKSVREAKELEEKAVHELKACIGCEDRLPGELDIALWGIASPR</sequence>
<organism evidence="1 2">
    <name type="scientific">Paenibacillus profundus</name>
    <dbReference type="NCBI Taxonomy" id="1173085"/>
    <lineage>
        <taxon>Bacteria</taxon>
        <taxon>Bacillati</taxon>
        <taxon>Bacillota</taxon>
        <taxon>Bacilli</taxon>
        <taxon>Bacillales</taxon>
        <taxon>Paenibacillaceae</taxon>
        <taxon>Paenibacillus</taxon>
    </lineage>
</organism>
<gene>
    <name evidence="1" type="ORF">LQV63_10455</name>
</gene>
<comment type="caution">
    <text evidence="1">The sequence shown here is derived from an EMBL/GenBank/DDBJ whole genome shotgun (WGS) entry which is preliminary data.</text>
</comment>
<dbReference type="Proteomes" id="UP001199916">
    <property type="component" value="Unassembled WGS sequence"/>
</dbReference>
<evidence type="ECO:0000313" key="2">
    <source>
        <dbReference type="Proteomes" id="UP001199916"/>
    </source>
</evidence>
<proteinExistence type="predicted"/>
<keyword evidence="2" id="KW-1185">Reference proteome</keyword>
<accession>A0ABS8YGQ4</accession>
<reference evidence="1 2" key="1">
    <citation type="submission" date="2021-11" db="EMBL/GenBank/DDBJ databases">
        <title>Draft genome sequence of Paenibacillus profundus YoMME, a new Gram-positive bacteria with exoelectrogenic properties.</title>
        <authorList>
            <person name="Hubenova Y."/>
            <person name="Hubenova E."/>
            <person name="Manasiev Y."/>
            <person name="Peykov S."/>
            <person name="Mitov M."/>
        </authorList>
    </citation>
    <scope>NUCLEOTIDE SEQUENCE [LARGE SCALE GENOMIC DNA]</scope>
    <source>
        <strain evidence="1 2">YoMME</strain>
    </source>
</reference>
<dbReference type="RefSeq" id="WP_233696644.1">
    <property type="nucleotide sequence ID" value="NZ_JAJNBZ010000006.1"/>
</dbReference>
<protein>
    <submittedName>
        <fullName evidence="1">Uncharacterized protein</fullName>
    </submittedName>
</protein>